<gene>
    <name evidence="1" type="ORF">EVAR_7082_1</name>
</gene>
<dbReference type="EMBL" id="BGZK01001145">
    <property type="protein sequence ID" value="GBP72423.1"/>
    <property type="molecule type" value="Genomic_DNA"/>
</dbReference>
<dbReference type="Proteomes" id="UP000299102">
    <property type="component" value="Unassembled WGS sequence"/>
</dbReference>
<evidence type="ECO:0000313" key="2">
    <source>
        <dbReference type="Proteomes" id="UP000299102"/>
    </source>
</evidence>
<accession>A0A4C1YAN6</accession>
<sequence length="146" mass="16278">MNMQKVAFALGFVYHQFRSPYPTREGIKAAKRCSPGRGRGVRGSRTKCVRAARGLNFDSTSGAALRQNVHRKYQIGRFHGRARRRLEERAAVNAPAASRAGIRGPYNVQCVGSGHGRYSNSNRPFGRKVTRINVLLWSANFARLFG</sequence>
<dbReference type="AlphaFoldDB" id="A0A4C1YAN6"/>
<keyword evidence="2" id="KW-1185">Reference proteome</keyword>
<name>A0A4C1YAN6_EUMVA</name>
<reference evidence="1 2" key="1">
    <citation type="journal article" date="2019" name="Commun. Biol.">
        <title>The bagworm genome reveals a unique fibroin gene that provides high tensile strength.</title>
        <authorList>
            <person name="Kono N."/>
            <person name="Nakamura H."/>
            <person name="Ohtoshi R."/>
            <person name="Tomita M."/>
            <person name="Numata K."/>
            <person name="Arakawa K."/>
        </authorList>
    </citation>
    <scope>NUCLEOTIDE SEQUENCE [LARGE SCALE GENOMIC DNA]</scope>
</reference>
<proteinExistence type="predicted"/>
<organism evidence="1 2">
    <name type="scientific">Eumeta variegata</name>
    <name type="common">Bagworm moth</name>
    <name type="synonym">Eumeta japonica</name>
    <dbReference type="NCBI Taxonomy" id="151549"/>
    <lineage>
        <taxon>Eukaryota</taxon>
        <taxon>Metazoa</taxon>
        <taxon>Ecdysozoa</taxon>
        <taxon>Arthropoda</taxon>
        <taxon>Hexapoda</taxon>
        <taxon>Insecta</taxon>
        <taxon>Pterygota</taxon>
        <taxon>Neoptera</taxon>
        <taxon>Endopterygota</taxon>
        <taxon>Lepidoptera</taxon>
        <taxon>Glossata</taxon>
        <taxon>Ditrysia</taxon>
        <taxon>Tineoidea</taxon>
        <taxon>Psychidae</taxon>
        <taxon>Oiketicinae</taxon>
        <taxon>Eumeta</taxon>
    </lineage>
</organism>
<comment type="caution">
    <text evidence="1">The sequence shown here is derived from an EMBL/GenBank/DDBJ whole genome shotgun (WGS) entry which is preliminary data.</text>
</comment>
<evidence type="ECO:0000313" key="1">
    <source>
        <dbReference type="EMBL" id="GBP72423.1"/>
    </source>
</evidence>
<protein>
    <submittedName>
        <fullName evidence="1">Uncharacterized protein</fullName>
    </submittedName>
</protein>